<dbReference type="Proteomes" id="UP001516400">
    <property type="component" value="Unassembled WGS sequence"/>
</dbReference>
<evidence type="ECO:0000259" key="2">
    <source>
        <dbReference type="Pfam" id="PF23756"/>
    </source>
</evidence>
<feature type="region of interest" description="Disordered" evidence="1">
    <location>
        <begin position="461"/>
        <end position="482"/>
    </location>
</feature>
<dbReference type="Gene3D" id="2.130.10.10">
    <property type="entry name" value="YVTN repeat-like/Quinoprotein amine dehydrogenase"/>
    <property type="match status" value="1"/>
</dbReference>
<keyword evidence="4" id="KW-1185">Reference proteome</keyword>
<dbReference type="PANTHER" id="PTHR23287:SF16">
    <property type="entry name" value="TECTONIN BETA-PROPELLER REPEAT-CONTAINING PROTEIN 2"/>
    <property type="match status" value="1"/>
</dbReference>
<dbReference type="SMART" id="SM00320">
    <property type="entry name" value="WD40"/>
    <property type="match status" value="2"/>
</dbReference>
<dbReference type="SUPFAM" id="SSF50978">
    <property type="entry name" value="WD40 repeat-like"/>
    <property type="match status" value="1"/>
</dbReference>
<name>A0ABD2P1F5_9CUCU</name>
<dbReference type="EMBL" id="JABFTP020000165">
    <property type="protein sequence ID" value="KAL3284747.1"/>
    <property type="molecule type" value="Genomic_DNA"/>
</dbReference>
<feature type="region of interest" description="Disordered" evidence="1">
    <location>
        <begin position="557"/>
        <end position="602"/>
    </location>
</feature>
<evidence type="ECO:0000313" key="4">
    <source>
        <dbReference type="Proteomes" id="UP001516400"/>
    </source>
</evidence>
<organism evidence="3 4">
    <name type="scientific">Cryptolaemus montrouzieri</name>
    <dbReference type="NCBI Taxonomy" id="559131"/>
    <lineage>
        <taxon>Eukaryota</taxon>
        <taxon>Metazoa</taxon>
        <taxon>Ecdysozoa</taxon>
        <taxon>Arthropoda</taxon>
        <taxon>Hexapoda</taxon>
        <taxon>Insecta</taxon>
        <taxon>Pterygota</taxon>
        <taxon>Neoptera</taxon>
        <taxon>Endopterygota</taxon>
        <taxon>Coleoptera</taxon>
        <taxon>Polyphaga</taxon>
        <taxon>Cucujiformia</taxon>
        <taxon>Coccinelloidea</taxon>
        <taxon>Coccinellidae</taxon>
        <taxon>Scymninae</taxon>
        <taxon>Scymnini</taxon>
        <taxon>Cryptolaemus</taxon>
    </lineage>
</organism>
<comment type="caution">
    <text evidence="3">The sequence shown here is derived from an EMBL/GenBank/DDBJ whole genome shotgun (WGS) entry which is preliminary data.</text>
</comment>
<dbReference type="Pfam" id="PF23756">
    <property type="entry name" value="Beta-prop_HPS5"/>
    <property type="match status" value="1"/>
</dbReference>
<dbReference type="PANTHER" id="PTHR23287">
    <property type="entry name" value="RUBY-EYE2-LIKE PROTEIN"/>
    <property type="match status" value="1"/>
</dbReference>
<proteinExistence type="predicted"/>
<feature type="compositionally biased region" description="Low complexity" evidence="1">
    <location>
        <begin position="470"/>
        <end position="482"/>
    </location>
</feature>
<sequence length="632" mass="71405">MAISNSFSYVLKEWAPLTDLLNKIPTKPNLSIFSGEVKITCVDILPEFIALGTNYGMAYWYDRKKKELQRLRCENSNVPIVSIKALSTVDFMLACGSKTGNISIFQIPKIHPDWIPDKLKPKNKSVERYTVSDLHKSEISALEWSKNGMKLFSGDKNGTVVLTEIDFYMHICKSLEILNESYEVVQLSYSNPKLVVSTTYRSIICERTDKWNVVQVGQKDRKVLGAFGGIIQQNILKNRNAVIYCTRPGLRIWVSDGQGSVQKTLLFKELLSRDCTEIPLLNPVSKHLQKNTPKELNFGIILPFGENLLLTYNSSVVYILDPEAMTVVSKISQLRRVLDVACHKDEILILEEDRNIIRISSKPEPNFESINESSADNSFFPNSIRDLTSKLQPSNILSAIPPVIEQAFTYSINEHTDEELVVNAEEAVETFNEKTESPNRFENVNDDDTVDIIYKHKKHKKKHHDKDRIVSNSVSSNSSTEENINVTRPTIMNLSSVGAFPDLRSPQSIQNDIELKEKMLADVLNFDKKLNLNNHGEMQSVETSVINKEKILNVADEKSSHSHSFKTTRVNKATRAQRNKTNDEVTPKKGIPIMSRSTETPECVGIPNGWNLSSVKLNSAPSSPTLSDWEFL</sequence>
<dbReference type="InterPro" id="IPR015943">
    <property type="entry name" value="WD40/YVTN_repeat-like_dom_sf"/>
</dbReference>
<protein>
    <recommendedName>
        <fullName evidence="2">HPS5-like beta-propeller domain-containing protein</fullName>
    </recommendedName>
</protein>
<accession>A0ABD2P1F5</accession>
<evidence type="ECO:0000313" key="3">
    <source>
        <dbReference type="EMBL" id="KAL3284747.1"/>
    </source>
</evidence>
<dbReference type="AlphaFoldDB" id="A0ABD2P1F5"/>
<feature type="compositionally biased region" description="Polar residues" evidence="1">
    <location>
        <begin position="567"/>
        <end position="576"/>
    </location>
</feature>
<dbReference type="InterPro" id="IPR036322">
    <property type="entry name" value="WD40_repeat_dom_sf"/>
</dbReference>
<reference evidence="3 4" key="1">
    <citation type="journal article" date="2021" name="BMC Biol.">
        <title>Horizontally acquired antibacterial genes associated with adaptive radiation of ladybird beetles.</title>
        <authorList>
            <person name="Li H.S."/>
            <person name="Tang X.F."/>
            <person name="Huang Y.H."/>
            <person name="Xu Z.Y."/>
            <person name="Chen M.L."/>
            <person name="Du X.Y."/>
            <person name="Qiu B.Y."/>
            <person name="Chen P.T."/>
            <person name="Zhang W."/>
            <person name="Slipinski A."/>
            <person name="Escalona H.E."/>
            <person name="Waterhouse R.M."/>
            <person name="Zwick A."/>
            <person name="Pang H."/>
        </authorList>
    </citation>
    <scope>NUCLEOTIDE SEQUENCE [LARGE SCALE GENOMIC DNA]</scope>
    <source>
        <strain evidence="3">SYSU2018</strain>
    </source>
</reference>
<dbReference type="InterPro" id="IPR001680">
    <property type="entry name" value="WD40_rpt"/>
</dbReference>
<feature type="domain" description="HPS5-like beta-propeller" evidence="2">
    <location>
        <begin position="34"/>
        <end position="353"/>
    </location>
</feature>
<gene>
    <name evidence="3" type="ORF">HHI36_018892</name>
</gene>
<dbReference type="InterPro" id="IPR056499">
    <property type="entry name" value="Beta-prop_HPS5-like"/>
</dbReference>
<evidence type="ECO:0000256" key="1">
    <source>
        <dbReference type="SAM" id="MobiDB-lite"/>
    </source>
</evidence>